<dbReference type="RefSeq" id="WP_309804950.1">
    <property type="nucleotide sequence ID" value="NZ_JAVDRD010000004.1"/>
</dbReference>
<dbReference type="SUPFAM" id="SSF53474">
    <property type="entry name" value="alpha/beta-Hydrolases"/>
    <property type="match status" value="1"/>
</dbReference>
<protein>
    <submittedName>
        <fullName evidence="3">Acetyl esterase/lipase</fullName>
    </submittedName>
</protein>
<feature type="domain" description="BD-FAE-like" evidence="2">
    <location>
        <begin position="73"/>
        <end position="236"/>
    </location>
</feature>
<dbReference type="Pfam" id="PF20434">
    <property type="entry name" value="BD-FAE"/>
    <property type="match status" value="1"/>
</dbReference>
<evidence type="ECO:0000259" key="2">
    <source>
        <dbReference type="Pfam" id="PF20434"/>
    </source>
</evidence>
<evidence type="ECO:0000313" key="3">
    <source>
        <dbReference type="EMBL" id="MDR6510932.1"/>
    </source>
</evidence>
<dbReference type="InterPro" id="IPR029058">
    <property type="entry name" value="AB_hydrolase_fold"/>
</dbReference>
<accession>A0ABU1MLL2</accession>
<sequence length="284" mass="30234">MERVPLWPGAVPGTGFQAQPLPAGFPDILIRNVARPEIRVFPPPAGVPSNGLSLLLLPGGAYSWVSILNEGIEVAARFGAMGYTTFVLVYRLPGEGWEQRADVSLADARRAVQVIRLDAARRQLRPDGIMAVGFSAGGHLAASLATGYGDRVFPAVDVLDDSDARPAAVAAIYPVISLSPDLGHHDSTANLLGANPTAEQIARHSPALHVTADTPPMFLAHALDDPAVKPENTLVMMRAMTAAQRPVEVHMFEKGGHAFGAGRANQPNKAWPDLFHAWAQTQLS</sequence>
<reference evidence="3 4" key="1">
    <citation type="submission" date="2023-07" db="EMBL/GenBank/DDBJ databases">
        <title>Sorghum-associated microbial communities from plants grown in Nebraska, USA.</title>
        <authorList>
            <person name="Schachtman D."/>
        </authorList>
    </citation>
    <scope>NUCLEOTIDE SEQUENCE [LARGE SCALE GENOMIC DNA]</scope>
    <source>
        <strain evidence="3 4">DS1027</strain>
    </source>
</reference>
<evidence type="ECO:0000313" key="4">
    <source>
        <dbReference type="Proteomes" id="UP001184150"/>
    </source>
</evidence>
<dbReference type="EMBL" id="JAVDRD010000004">
    <property type="protein sequence ID" value="MDR6510932.1"/>
    <property type="molecule type" value="Genomic_DNA"/>
</dbReference>
<dbReference type="InterPro" id="IPR050300">
    <property type="entry name" value="GDXG_lipolytic_enzyme"/>
</dbReference>
<keyword evidence="4" id="KW-1185">Reference proteome</keyword>
<dbReference type="PANTHER" id="PTHR48081">
    <property type="entry name" value="AB HYDROLASE SUPERFAMILY PROTEIN C4A8.06C"/>
    <property type="match status" value="1"/>
</dbReference>
<comment type="caution">
    <text evidence="3">The sequence shown here is derived from an EMBL/GenBank/DDBJ whole genome shotgun (WGS) entry which is preliminary data.</text>
</comment>
<dbReference type="Proteomes" id="UP001184150">
    <property type="component" value="Unassembled WGS sequence"/>
</dbReference>
<dbReference type="Gene3D" id="3.40.50.1820">
    <property type="entry name" value="alpha/beta hydrolase"/>
    <property type="match status" value="1"/>
</dbReference>
<proteinExistence type="predicted"/>
<dbReference type="PANTHER" id="PTHR48081:SF6">
    <property type="entry name" value="PEPTIDASE S9 PROLYL OLIGOPEPTIDASE CATALYTIC DOMAIN-CONTAINING PROTEIN"/>
    <property type="match status" value="1"/>
</dbReference>
<organism evidence="3 4">
    <name type="scientific">Novosphingobium capsulatum</name>
    <dbReference type="NCBI Taxonomy" id="13688"/>
    <lineage>
        <taxon>Bacteria</taxon>
        <taxon>Pseudomonadati</taxon>
        <taxon>Pseudomonadota</taxon>
        <taxon>Alphaproteobacteria</taxon>
        <taxon>Sphingomonadales</taxon>
        <taxon>Sphingomonadaceae</taxon>
        <taxon>Novosphingobium</taxon>
    </lineage>
</organism>
<gene>
    <name evidence="3" type="ORF">J2792_001804</name>
</gene>
<name>A0ABU1MLL2_9SPHN</name>
<keyword evidence="1" id="KW-0378">Hydrolase</keyword>
<dbReference type="InterPro" id="IPR049492">
    <property type="entry name" value="BD-FAE-like_dom"/>
</dbReference>
<evidence type="ECO:0000256" key="1">
    <source>
        <dbReference type="ARBA" id="ARBA00022801"/>
    </source>
</evidence>